<evidence type="ECO:0000313" key="6">
    <source>
        <dbReference type="Proteomes" id="UP000179164"/>
    </source>
</evidence>
<accession>A0A1G2B0U4</accession>
<evidence type="ECO:0000256" key="1">
    <source>
        <dbReference type="ARBA" id="ARBA00005912"/>
    </source>
</evidence>
<gene>
    <name evidence="3" type="primary">frr</name>
    <name evidence="5" type="ORF">A2898_04250</name>
</gene>
<sequence length="179" mass="20384">MTNISAFDNAIEYLKSELAKIRTGRATPTLVEGLVIDYYGTKTPLVQLASISAPDVKTLVIQPWDANASKNIEKAVRDASLGLQPVNEGQRIRIIIPQLTEERRTEFGKLVNQKIEETKVRIRSTREEILKKLQKEKNDGEIREDDFFRKQKELQKSVDQANDFVMQCGEAKHKEISTV</sequence>
<dbReference type="PANTHER" id="PTHR20982:SF3">
    <property type="entry name" value="MITOCHONDRIAL RIBOSOME RECYCLING FACTOR PSEUDO 1"/>
    <property type="match status" value="1"/>
</dbReference>
<evidence type="ECO:0000256" key="2">
    <source>
        <dbReference type="ARBA" id="ARBA00022917"/>
    </source>
</evidence>
<dbReference type="Pfam" id="PF01765">
    <property type="entry name" value="RRF"/>
    <property type="match status" value="1"/>
</dbReference>
<reference evidence="5 6" key="1">
    <citation type="journal article" date="2016" name="Nat. Commun.">
        <title>Thousands of microbial genomes shed light on interconnected biogeochemical processes in an aquifer system.</title>
        <authorList>
            <person name="Anantharaman K."/>
            <person name="Brown C.T."/>
            <person name="Hug L.A."/>
            <person name="Sharon I."/>
            <person name="Castelle C.J."/>
            <person name="Probst A.J."/>
            <person name="Thomas B.C."/>
            <person name="Singh A."/>
            <person name="Wilkins M.J."/>
            <person name="Karaoz U."/>
            <person name="Brodie E.L."/>
            <person name="Williams K.H."/>
            <person name="Hubbard S.S."/>
            <person name="Banfield J.F."/>
        </authorList>
    </citation>
    <scope>NUCLEOTIDE SEQUENCE [LARGE SCALE GENOMIC DNA]</scope>
</reference>
<dbReference type="GO" id="GO:0043023">
    <property type="term" value="F:ribosomal large subunit binding"/>
    <property type="evidence" value="ECO:0007669"/>
    <property type="project" value="TreeGrafter"/>
</dbReference>
<name>A0A1G2B0U4_9BACT</name>
<evidence type="ECO:0000256" key="3">
    <source>
        <dbReference type="HAMAP-Rule" id="MF_00040"/>
    </source>
</evidence>
<evidence type="ECO:0000313" key="5">
    <source>
        <dbReference type="EMBL" id="OGY82778.1"/>
    </source>
</evidence>
<dbReference type="Proteomes" id="UP000179164">
    <property type="component" value="Unassembled WGS sequence"/>
</dbReference>
<dbReference type="CDD" id="cd00520">
    <property type="entry name" value="RRF"/>
    <property type="match status" value="1"/>
</dbReference>
<dbReference type="NCBIfam" id="TIGR00496">
    <property type="entry name" value="frr"/>
    <property type="match status" value="1"/>
</dbReference>
<comment type="function">
    <text evidence="3">Responsible for the release of ribosomes from messenger RNA at the termination of protein biosynthesis. May increase the efficiency of translation by recycling ribosomes from one round of translation to another.</text>
</comment>
<dbReference type="FunFam" id="3.30.1360.40:FF:000001">
    <property type="entry name" value="Ribosome-recycling factor"/>
    <property type="match status" value="1"/>
</dbReference>
<dbReference type="InterPro" id="IPR036191">
    <property type="entry name" value="RRF_sf"/>
</dbReference>
<comment type="subcellular location">
    <subcellularLocation>
        <location evidence="3">Cytoplasm</location>
    </subcellularLocation>
</comment>
<dbReference type="SUPFAM" id="SSF55194">
    <property type="entry name" value="Ribosome recycling factor, RRF"/>
    <property type="match status" value="1"/>
</dbReference>
<dbReference type="Gene3D" id="3.30.1360.40">
    <property type="match status" value="1"/>
</dbReference>
<dbReference type="InterPro" id="IPR023584">
    <property type="entry name" value="Ribosome_recyc_fac_dom"/>
</dbReference>
<dbReference type="GO" id="GO:0006415">
    <property type="term" value="P:translational termination"/>
    <property type="evidence" value="ECO:0007669"/>
    <property type="project" value="UniProtKB-UniRule"/>
</dbReference>
<feature type="domain" description="Ribosome recycling factor" evidence="4">
    <location>
        <begin position="14"/>
        <end position="176"/>
    </location>
</feature>
<dbReference type="STRING" id="1798543.A2898_04250"/>
<dbReference type="PANTHER" id="PTHR20982">
    <property type="entry name" value="RIBOSOME RECYCLING FACTOR"/>
    <property type="match status" value="1"/>
</dbReference>
<dbReference type="HAMAP" id="MF_00040">
    <property type="entry name" value="RRF"/>
    <property type="match status" value="1"/>
</dbReference>
<comment type="similarity">
    <text evidence="1 3">Belongs to the RRF family.</text>
</comment>
<dbReference type="GO" id="GO:0005737">
    <property type="term" value="C:cytoplasm"/>
    <property type="evidence" value="ECO:0007669"/>
    <property type="project" value="UniProtKB-SubCell"/>
</dbReference>
<evidence type="ECO:0000259" key="4">
    <source>
        <dbReference type="Pfam" id="PF01765"/>
    </source>
</evidence>
<protein>
    <recommendedName>
        <fullName evidence="3">Ribosome-recycling factor</fullName>
        <shortName evidence="3">RRF</shortName>
    </recommendedName>
    <alternativeName>
        <fullName evidence="3">Ribosome-releasing factor</fullName>
    </alternativeName>
</protein>
<dbReference type="EMBL" id="MHKE01000017">
    <property type="protein sequence ID" value="OGY82778.1"/>
    <property type="molecule type" value="Genomic_DNA"/>
</dbReference>
<dbReference type="InterPro" id="IPR002661">
    <property type="entry name" value="Ribosome_recyc_fac"/>
</dbReference>
<keyword evidence="3" id="KW-0963">Cytoplasm</keyword>
<keyword evidence="2 3" id="KW-0648">Protein biosynthesis</keyword>
<dbReference type="AlphaFoldDB" id="A0A1G2B0U4"/>
<proteinExistence type="inferred from homology"/>
<dbReference type="Gene3D" id="1.10.132.20">
    <property type="entry name" value="Ribosome-recycling factor"/>
    <property type="match status" value="1"/>
</dbReference>
<comment type="caution">
    <text evidence="5">The sequence shown here is derived from an EMBL/GenBank/DDBJ whole genome shotgun (WGS) entry which is preliminary data.</text>
</comment>
<organism evidence="5 6">
    <name type="scientific">Candidatus Kerfeldbacteria bacterium RIFCSPLOWO2_01_FULL_48_11</name>
    <dbReference type="NCBI Taxonomy" id="1798543"/>
    <lineage>
        <taxon>Bacteria</taxon>
        <taxon>Candidatus Kerfeldiibacteriota</taxon>
    </lineage>
</organism>